<proteinExistence type="inferred from homology"/>
<organism evidence="5 6">
    <name type="scientific">Alkalicoccobacillus plakortidis</name>
    <dbReference type="NCBI Taxonomy" id="444060"/>
    <lineage>
        <taxon>Bacteria</taxon>
        <taxon>Bacillati</taxon>
        <taxon>Bacillota</taxon>
        <taxon>Bacilli</taxon>
        <taxon>Bacillales</taxon>
        <taxon>Bacillaceae</taxon>
        <taxon>Alkalicoccobacillus</taxon>
    </lineage>
</organism>
<evidence type="ECO:0008006" key="7">
    <source>
        <dbReference type="Google" id="ProtNLM"/>
    </source>
</evidence>
<reference evidence="5 6" key="1">
    <citation type="submission" date="2015-09" db="EMBL/GenBank/DDBJ databases">
        <title>Genome sequencing project for genomic taxonomy and phylogenomics of Bacillus-like bacteria.</title>
        <authorList>
            <person name="Liu B."/>
            <person name="Wang J."/>
            <person name="Zhu Y."/>
            <person name="Liu G."/>
            <person name="Chen Q."/>
            <person name="Chen Z."/>
            <person name="Lan J."/>
            <person name="Che J."/>
            <person name="Ge C."/>
            <person name="Shi H."/>
            <person name="Pan Z."/>
            <person name="Liu X."/>
        </authorList>
    </citation>
    <scope>NUCLEOTIDE SEQUENCE [LARGE SCALE GENOMIC DNA]</scope>
    <source>
        <strain evidence="5 6">DSM 19153</strain>
    </source>
</reference>
<dbReference type="InterPro" id="IPR006129">
    <property type="entry name" value="AdhesinB"/>
</dbReference>
<dbReference type="InterPro" id="IPR050492">
    <property type="entry name" value="Bact_metal-bind_prot9"/>
</dbReference>
<name>A0A9D5DKZ9_9BACI</name>
<protein>
    <recommendedName>
        <fullName evidence="7">Zinc transport system substrate-binding protein</fullName>
    </recommendedName>
</protein>
<dbReference type="InterPro" id="IPR006128">
    <property type="entry name" value="Lipoprotein_PsaA-like"/>
</dbReference>
<keyword evidence="1 3" id="KW-0813">Transport</keyword>
<evidence type="ECO:0000256" key="2">
    <source>
        <dbReference type="ARBA" id="ARBA00022729"/>
    </source>
</evidence>
<accession>A0A9D5DKZ9</accession>
<dbReference type="InterPro" id="IPR006127">
    <property type="entry name" value="ZnuA-like"/>
</dbReference>
<dbReference type="PANTHER" id="PTHR42953:SF8">
    <property type="entry name" value="ZINT DOMAIN-CONTAINING PROTEIN"/>
    <property type="match status" value="1"/>
</dbReference>
<keyword evidence="2 4" id="KW-0732">Signal</keyword>
<dbReference type="PROSITE" id="PS51257">
    <property type="entry name" value="PROKAR_LIPOPROTEIN"/>
    <property type="match status" value="1"/>
</dbReference>
<dbReference type="GO" id="GO:0007155">
    <property type="term" value="P:cell adhesion"/>
    <property type="evidence" value="ECO:0007669"/>
    <property type="project" value="InterPro"/>
</dbReference>
<feature type="signal peptide" evidence="4">
    <location>
        <begin position="1"/>
        <end position="21"/>
    </location>
</feature>
<dbReference type="Pfam" id="PF01297">
    <property type="entry name" value="ZnuA"/>
    <property type="match status" value="2"/>
</dbReference>
<comment type="caution">
    <text evidence="5">The sequence shown here is derived from an EMBL/GenBank/DDBJ whole genome shotgun (WGS) entry which is preliminary data.</text>
</comment>
<dbReference type="GO" id="GO:0046872">
    <property type="term" value="F:metal ion binding"/>
    <property type="evidence" value="ECO:0007669"/>
    <property type="project" value="InterPro"/>
</dbReference>
<evidence type="ECO:0000313" key="6">
    <source>
        <dbReference type="Proteomes" id="UP000051061"/>
    </source>
</evidence>
<dbReference type="SUPFAM" id="SSF53807">
    <property type="entry name" value="Helical backbone' metal receptor"/>
    <property type="match status" value="1"/>
</dbReference>
<keyword evidence="6" id="KW-1185">Reference proteome</keyword>
<dbReference type="GO" id="GO:0030001">
    <property type="term" value="P:metal ion transport"/>
    <property type="evidence" value="ECO:0007669"/>
    <property type="project" value="InterPro"/>
</dbReference>
<dbReference type="PRINTS" id="PR00691">
    <property type="entry name" value="ADHESINB"/>
</dbReference>
<gene>
    <name evidence="5" type="ORF">AN965_16040</name>
</gene>
<dbReference type="PRINTS" id="PR00690">
    <property type="entry name" value="ADHESNFAMILY"/>
</dbReference>
<dbReference type="PANTHER" id="PTHR42953">
    <property type="entry name" value="HIGH-AFFINITY ZINC UPTAKE SYSTEM PROTEIN ZNUA-RELATED"/>
    <property type="match status" value="1"/>
</dbReference>
<feature type="chain" id="PRO_5039687395" description="Zinc transport system substrate-binding protein" evidence="4">
    <location>
        <begin position="22"/>
        <end position="407"/>
    </location>
</feature>
<dbReference type="EMBL" id="LJJD01000036">
    <property type="protein sequence ID" value="KQL55802.1"/>
    <property type="molecule type" value="Genomic_DNA"/>
</dbReference>
<evidence type="ECO:0000256" key="1">
    <source>
        <dbReference type="ARBA" id="ARBA00022448"/>
    </source>
</evidence>
<dbReference type="Proteomes" id="UP000051061">
    <property type="component" value="Unassembled WGS sequence"/>
</dbReference>
<dbReference type="AlphaFoldDB" id="A0A9D5DKZ9"/>
<sequence>MKKTCLRSLGLVALVMVTACGNNQGADEDNELLLIKTSIFPYEDWTKAIGGDFVNVENIVPTGADAHTYEPTPQEMIEVAEADLFIYNGAELEPFADSILSAIENQSVHVLEGSAQTHLIESDHDHEHDHDEHTHVSPIVEEGDTEIKGLQDHYHSGDSVTLSVEDDSEWVWYTRTDNEGWEQASEEPSTSFTLPADQDNLQVKAIQYDEEDTVISTSDTVLILIDDHDDHHHGDQDPHVWLDPIRSIEIAQSIRDTLTELLPEQEDYFNENFQTLEAQFHELDEAFVDLVETSQGDRFIVSHAGYGYWQQRYGLKQIGIAGISPTSEPSQTELIQTVETAQELGLRYVFFEPNITPRVAEIVQDHLEAEALLIHPLEALTEEDKENNEDYFSLMYQNVNALEKALN</sequence>
<evidence type="ECO:0000313" key="5">
    <source>
        <dbReference type="EMBL" id="KQL55802.1"/>
    </source>
</evidence>
<evidence type="ECO:0000256" key="3">
    <source>
        <dbReference type="RuleBase" id="RU003512"/>
    </source>
</evidence>
<evidence type="ECO:0000256" key="4">
    <source>
        <dbReference type="SAM" id="SignalP"/>
    </source>
</evidence>
<comment type="similarity">
    <text evidence="3">Belongs to the bacterial solute-binding protein 9 family.</text>
</comment>
<dbReference type="Gene3D" id="3.40.50.1980">
    <property type="entry name" value="Nitrogenase molybdenum iron protein domain"/>
    <property type="match status" value="3"/>
</dbReference>